<protein>
    <submittedName>
        <fullName evidence="1">Uncharacterized protein</fullName>
    </submittedName>
</protein>
<dbReference type="OrthoDB" id="10427259at2759"/>
<dbReference type="AlphaFoldDB" id="A0A4Y2IVE6"/>
<dbReference type="Proteomes" id="UP000499080">
    <property type="component" value="Unassembled WGS sequence"/>
</dbReference>
<organism evidence="1 2">
    <name type="scientific">Araneus ventricosus</name>
    <name type="common">Orbweaver spider</name>
    <name type="synonym">Epeira ventricosa</name>
    <dbReference type="NCBI Taxonomy" id="182803"/>
    <lineage>
        <taxon>Eukaryota</taxon>
        <taxon>Metazoa</taxon>
        <taxon>Ecdysozoa</taxon>
        <taxon>Arthropoda</taxon>
        <taxon>Chelicerata</taxon>
        <taxon>Arachnida</taxon>
        <taxon>Araneae</taxon>
        <taxon>Araneomorphae</taxon>
        <taxon>Entelegynae</taxon>
        <taxon>Araneoidea</taxon>
        <taxon>Araneidae</taxon>
        <taxon>Araneus</taxon>
    </lineage>
</organism>
<proteinExistence type="predicted"/>
<evidence type="ECO:0000313" key="1">
    <source>
        <dbReference type="EMBL" id="GBM81878.1"/>
    </source>
</evidence>
<comment type="caution">
    <text evidence="1">The sequence shown here is derived from an EMBL/GenBank/DDBJ whole genome shotgun (WGS) entry which is preliminary data.</text>
</comment>
<reference evidence="1 2" key="1">
    <citation type="journal article" date="2019" name="Sci. Rep.">
        <title>Orb-weaving spider Araneus ventricosus genome elucidates the spidroin gene catalogue.</title>
        <authorList>
            <person name="Kono N."/>
            <person name="Nakamura H."/>
            <person name="Ohtoshi R."/>
            <person name="Moran D.A.P."/>
            <person name="Shinohara A."/>
            <person name="Yoshida Y."/>
            <person name="Fujiwara M."/>
            <person name="Mori M."/>
            <person name="Tomita M."/>
            <person name="Arakawa K."/>
        </authorList>
    </citation>
    <scope>NUCLEOTIDE SEQUENCE [LARGE SCALE GENOMIC DNA]</scope>
</reference>
<name>A0A4Y2IVE6_ARAVE</name>
<gene>
    <name evidence="1" type="ORF">AVEN_22865_1</name>
</gene>
<accession>A0A4Y2IVE6</accession>
<dbReference type="EMBL" id="BGPR01002975">
    <property type="protein sequence ID" value="GBM81878.1"/>
    <property type="molecule type" value="Genomic_DNA"/>
</dbReference>
<evidence type="ECO:0000313" key="2">
    <source>
        <dbReference type="Proteomes" id="UP000499080"/>
    </source>
</evidence>
<sequence length="186" mass="20459">MAFVNKSRKADLVCLNHDFGESPNKNTSKPELKELILASERYEEKEAKEYLEAIASKKQALEDKLCKLDKASVSVGVKLVHALVDSEVKFPLVYVPLGIITGGQVNVMHQQVLCALEEVLVKDVLLTPDFLNMFGGSRSEGNLLAQNSPELSSSSGNLDETEITSGNLQEKAQDNIILQESQRDIT</sequence>
<keyword evidence="2" id="KW-1185">Reference proteome</keyword>